<dbReference type="InterPro" id="IPR050169">
    <property type="entry name" value="Krueppel_C2H2_ZnF"/>
</dbReference>
<dbReference type="CDD" id="cd07765">
    <property type="entry name" value="KRAB_A-box"/>
    <property type="match status" value="1"/>
</dbReference>
<evidence type="ECO:0000313" key="3">
    <source>
        <dbReference type="Ensembl" id="ENSCMMP00000022054.1"/>
    </source>
</evidence>
<dbReference type="GO" id="GO:0006355">
    <property type="term" value="P:regulation of DNA-templated transcription"/>
    <property type="evidence" value="ECO:0007669"/>
    <property type="project" value="InterPro"/>
</dbReference>
<evidence type="ECO:0000313" key="4">
    <source>
        <dbReference type="Proteomes" id="UP000694556"/>
    </source>
</evidence>
<feature type="compositionally biased region" description="Low complexity" evidence="1">
    <location>
        <begin position="73"/>
        <end position="86"/>
    </location>
</feature>
<dbReference type="SMART" id="SM00349">
    <property type="entry name" value="KRAB"/>
    <property type="match status" value="1"/>
</dbReference>
<evidence type="ECO:0000256" key="1">
    <source>
        <dbReference type="SAM" id="MobiDB-lite"/>
    </source>
</evidence>
<dbReference type="PROSITE" id="PS50805">
    <property type="entry name" value="KRAB"/>
    <property type="match status" value="1"/>
</dbReference>
<dbReference type="InterPro" id="IPR036051">
    <property type="entry name" value="KRAB_dom_sf"/>
</dbReference>
<dbReference type="Pfam" id="PF01352">
    <property type="entry name" value="KRAB"/>
    <property type="match status" value="1"/>
</dbReference>
<dbReference type="PANTHER" id="PTHR23232:SF142">
    <property type="entry name" value="GASTRULA ZINC FINGER PROTEIN XLCGF57.1-LIKE-RELATED"/>
    <property type="match status" value="1"/>
</dbReference>
<reference evidence="3" key="1">
    <citation type="submission" date="2025-08" db="UniProtKB">
        <authorList>
            <consortium name="Ensembl"/>
        </authorList>
    </citation>
    <scope>IDENTIFICATION</scope>
</reference>
<feature type="region of interest" description="Disordered" evidence="1">
    <location>
        <begin position="66"/>
        <end position="92"/>
    </location>
</feature>
<dbReference type="Gene3D" id="6.10.140.140">
    <property type="match status" value="1"/>
</dbReference>
<dbReference type="Proteomes" id="UP000694556">
    <property type="component" value="Unassembled WGS sequence"/>
</dbReference>
<proteinExistence type="predicted"/>
<dbReference type="AlphaFoldDB" id="A0A8C3CKI7"/>
<accession>A0A8C3CKI7</accession>
<dbReference type="Ensembl" id="ENSCMMT00000024152.1">
    <property type="protein sequence ID" value="ENSCMMP00000022054.1"/>
    <property type="gene ID" value="ENSCMMG00000013860.1"/>
</dbReference>
<evidence type="ECO:0000259" key="2">
    <source>
        <dbReference type="PROSITE" id="PS50805"/>
    </source>
</evidence>
<keyword evidence="4" id="KW-1185">Reference proteome</keyword>
<dbReference type="SUPFAM" id="SSF109640">
    <property type="entry name" value="KRAB domain (Kruppel-associated box)"/>
    <property type="match status" value="1"/>
</dbReference>
<organism evidence="3 4">
    <name type="scientific">Cairina moschata</name>
    <name type="common">Muscovy duck</name>
    <dbReference type="NCBI Taxonomy" id="8855"/>
    <lineage>
        <taxon>Eukaryota</taxon>
        <taxon>Metazoa</taxon>
        <taxon>Chordata</taxon>
        <taxon>Craniata</taxon>
        <taxon>Vertebrata</taxon>
        <taxon>Euteleostomi</taxon>
        <taxon>Archelosauria</taxon>
        <taxon>Archosauria</taxon>
        <taxon>Dinosauria</taxon>
        <taxon>Saurischia</taxon>
        <taxon>Theropoda</taxon>
        <taxon>Coelurosauria</taxon>
        <taxon>Aves</taxon>
        <taxon>Neognathae</taxon>
        <taxon>Galloanserae</taxon>
        <taxon>Anseriformes</taxon>
        <taxon>Anatidae</taxon>
        <taxon>Anatinae</taxon>
        <taxon>Cairina</taxon>
    </lineage>
</organism>
<dbReference type="PANTHER" id="PTHR23232">
    <property type="entry name" value="KRAB DOMAIN C2H2 ZINC FINGER"/>
    <property type="match status" value="1"/>
</dbReference>
<dbReference type="InterPro" id="IPR001909">
    <property type="entry name" value="KRAB"/>
</dbReference>
<sequence>MGESQGPALRPQVPVTFEDVAVQFSRQEWALLDDGQKELYRSVMRGGYEMLVSLCRRPVPPAWERGGLGCTSGRGSSPRGWSRTGTGSPGKQSWHQACREFKKCLDCALSHRSEFWVDLCGARR</sequence>
<name>A0A8C3CKI7_CAIMO</name>
<reference evidence="3" key="2">
    <citation type="submission" date="2025-09" db="UniProtKB">
        <authorList>
            <consortium name="Ensembl"/>
        </authorList>
    </citation>
    <scope>IDENTIFICATION</scope>
</reference>
<feature type="domain" description="KRAB" evidence="2">
    <location>
        <begin position="15"/>
        <end position="91"/>
    </location>
</feature>
<protein>
    <recommendedName>
        <fullName evidence="2">KRAB domain-containing protein</fullName>
    </recommendedName>
</protein>